<reference evidence="1 2" key="1">
    <citation type="submission" date="2024-11" db="EMBL/GenBank/DDBJ databases">
        <title>A near-complete genome assembly of Cinchona calisaya.</title>
        <authorList>
            <person name="Lian D.C."/>
            <person name="Zhao X.W."/>
            <person name="Wei L."/>
        </authorList>
    </citation>
    <scope>NUCLEOTIDE SEQUENCE [LARGE SCALE GENOMIC DNA]</scope>
    <source>
        <tissue evidence="1">Nenye</tissue>
    </source>
</reference>
<sequence>MFDLNEMAEFWREVFKNSLIYKEKTKAWHDKLILGKEFKTGNLVLLYNLRLKLFLEKLKSRWSGPFEVVQTFSHGVKEIKEREGAFKVNGHDSNPTLEESLKANEKSSNLCKNEVHAVVKLVTIKERFLGGNPSV</sequence>
<dbReference type="Proteomes" id="UP001630127">
    <property type="component" value="Unassembled WGS sequence"/>
</dbReference>
<dbReference type="AlphaFoldDB" id="A0ABD3AAZ4"/>
<organism evidence="1 2">
    <name type="scientific">Cinchona calisaya</name>
    <dbReference type="NCBI Taxonomy" id="153742"/>
    <lineage>
        <taxon>Eukaryota</taxon>
        <taxon>Viridiplantae</taxon>
        <taxon>Streptophyta</taxon>
        <taxon>Embryophyta</taxon>
        <taxon>Tracheophyta</taxon>
        <taxon>Spermatophyta</taxon>
        <taxon>Magnoliopsida</taxon>
        <taxon>eudicotyledons</taxon>
        <taxon>Gunneridae</taxon>
        <taxon>Pentapetalae</taxon>
        <taxon>asterids</taxon>
        <taxon>lamiids</taxon>
        <taxon>Gentianales</taxon>
        <taxon>Rubiaceae</taxon>
        <taxon>Cinchonoideae</taxon>
        <taxon>Cinchoneae</taxon>
        <taxon>Cinchona</taxon>
    </lineage>
</organism>
<proteinExistence type="predicted"/>
<keyword evidence="2" id="KW-1185">Reference proteome</keyword>
<evidence type="ECO:0000313" key="1">
    <source>
        <dbReference type="EMBL" id="KAL3527992.1"/>
    </source>
</evidence>
<evidence type="ECO:0000313" key="2">
    <source>
        <dbReference type="Proteomes" id="UP001630127"/>
    </source>
</evidence>
<accession>A0ABD3AAZ4</accession>
<comment type="caution">
    <text evidence="1">The sequence shown here is derived from an EMBL/GenBank/DDBJ whole genome shotgun (WGS) entry which is preliminary data.</text>
</comment>
<name>A0ABD3AAZ4_9GENT</name>
<protein>
    <submittedName>
        <fullName evidence="1">Uncharacterized protein</fullName>
    </submittedName>
</protein>
<dbReference type="EMBL" id="JBJUIK010000005">
    <property type="protein sequence ID" value="KAL3527992.1"/>
    <property type="molecule type" value="Genomic_DNA"/>
</dbReference>
<gene>
    <name evidence="1" type="ORF">ACH5RR_012648</name>
</gene>